<feature type="transmembrane region" description="Helical" evidence="5">
    <location>
        <begin position="169"/>
        <end position="187"/>
    </location>
</feature>
<organism evidence="7">
    <name type="scientific">Paramoeba aestuarina</name>
    <dbReference type="NCBI Taxonomy" id="180227"/>
    <lineage>
        <taxon>Eukaryota</taxon>
        <taxon>Amoebozoa</taxon>
        <taxon>Discosea</taxon>
        <taxon>Flabellinia</taxon>
        <taxon>Dactylopodida</taxon>
        <taxon>Paramoebidae</taxon>
        <taxon>Paramoeba</taxon>
    </lineage>
</organism>
<evidence type="ECO:0000256" key="3">
    <source>
        <dbReference type="ARBA" id="ARBA00022989"/>
    </source>
</evidence>
<comment type="subcellular location">
    <subcellularLocation>
        <location evidence="1">Membrane</location>
        <topology evidence="1">Multi-pass membrane protein</topology>
    </subcellularLocation>
</comment>
<feature type="transmembrane region" description="Helical" evidence="5">
    <location>
        <begin position="224"/>
        <end position="243"/>
    </location>
</feature>
<dbReference type="InterPro" id="IPR050186">
    <property type="entry name" value="TPT_transporter"/>
</dbReference>
<dbReference type="GO" id="GO:0016020">
    <property type="term" value="C:membrane"/>
    <property type="evidence" value="ECO:0007669"/>
    <property type="project" value="UniProtKB-SubCell"/>
</dbReference>
<dbReference type="PANTHER" id="PTHR11132">
    <property type="entry name" value="SOLUTE CARRIER FAMILY 35"/>
    <property type="match status" value="1"/>
</dbReference>
<dbReference type="Pfam" id="PF03151">
    <property type="entry name" value="TPT"/>
    <property type="match status" value="1"/>
</dbReference>
<keyword evidence="4 5" id="KW-0472">Membrane</keyword>
<feature type="transmembrane region" description="Helical" evidence="5">
    <location>
        <begin position="193"/>
        <end position="212"/>
    </location>
</feature>
<dbReference type="InterPro" id="IPR004853">
    <property type="entry name" value="Sugar_P_trans_dom"/>
</dbReference>
<evidence type="ECO:0000313" key="7">
    <source>
        <dbReference type="EMBL" id="CAE2311427.1"/>
    </source>
</evidence>
<dbReference type="EMBL" id="HBKR01021600">
    <property type="protein sequence ID" value="CAE2311427.1"/>
    <property type="molecule type" value="Transcribed_RNA"/>
</dbReference>
<protein>
    <recommendedName>
        <fullName evidence="6">Sugar phosphate transporter domain-containing protein</fullName>
    </recommendedName>
</protein>
<keyword evidence="2 5" id="KW-0812">Transmembrane</keyword>
<evidence type="ECO:0000256" key="2">
    <source>
        <dbReference type="ARBA" id="ARBA00022692"/>
    </source>
</evidence>
<keyword evidence="3 5" id="KW-1133">Transmembrane helix</keyword>
<feature type="transmembrane region" description="Helical" evidence="5">
    <location>
        <begin position="255"/>
        <end position="277"/>
    </location>
</feature>
<evidence type="ECO:0000256" key="4">
    <source>
        <dbReference type="ARBA" id="ARBA00023136"/>
    </source>
</evidence>
<evidence type="ECO:0000256" key="1">
    <source>
        <dbReference type="ARBA" id="ARBA00004141"/>
    </source>
</evidence>
<dbReference type="AlphaFoldDB" id="A0A7S4NV26"/>
<gene>
    <name evidence="7" type="ORF">NAES01612_LOCUS14048</name>
</gene>
<evidence type="ECO:0000259" key="6">
    <source>
        <dbReference type="Pfam" id="PF03151"/>
    </source>
</evidence>
<feature type="transmembrane region" description="Helical" evidence="5">
    <location>
        <begin position="289"/>
        <end position="310"/>
    </location>
</feature>
<feature type="domain" description="Sugar phosphate transporter" evidence="6">
    <location>
        <begin position="51"/>
        <end position="333"/>
    </location>
</feature>
<proteinExistence type="predicted"/>
<feature type="transmembrane region" description="Helical" evidence="5">
    <location>
        <begin position="46"/>
        <end position="65"/>
    </location>
</feature>
<name>A0A7S4NV26_9EUKA</name>
<accession>A0A7S4NV26</accession>
<feature type="transmembrane region" description="Helical" evidence="5">
    <location>
        <begin position="77"/>
        <end position="100"/>
    </location>
</feature>
<evidence type="ECO:0000256" key="5">
    <source>
        <dbReference type="SAM" id="Phobius"/>
    </source>
</evidence>
<feature type="transmembrane region" description="Helical" evidence="5">
    <location>
        <begin position="138"/>
        <end position="157"/>
    </location>
</feature>
<feature type="transmembrane region" description="Helical" evidence="5">
    <location>
        <begin position="316"/>
        <end position="335"/>
    </location>
</feature>
<reference evidence="7" key="1">
    <citation type="submission" date="2021-01" db="EMBL/GenBank/DDBJ databases">
        <authorList>
            <person name="Corre E."/>
            <person name="Pelletier E."/>
            <person name="Niang G."/>
            <person name="Scheremetjew M."/>
            <person name="Finn R."/>
            <person name="Kale V."/>
            <person name="Holt S."/>
            <person name="Cochrane G."/>
            <person name="Meng A."/>
            <person name="Brown T."/>
            <person name="Cohen L."/>
        </authorList>
    </citation>
    <scope>NUCLEOTIDE SEQUENCE</scope>
    <source>
        <strain evidence="7">SoJaBio B1-5/56/2</strain>
    </source>
</reference>
<sequence length="344" mass="37851">MSKEGFGLELPVTMTENGQEKVLPSKDGALPPWVTKPPPPKKIYKLPYIIFCCVLYVSINFYLNFTNKYLFDDLDFQYPVLIILLGTTASFFGSGVMVLWEQEKLQLRLIASNFKLIIVLGLGHSLTSGFENLALSRVSLSITQILKTIAPGFIMVYKAYTTKKPINPKLGGLLLIQIIGAGMAVYRNPEFDAIGILYSFLSMLAACVFTISSEKMLQESEMTPTQLTFFSSIPAIFVLISLMEGGELTRLNHVSSAGTFSLILVMTTAFMALFYSISQFMVVQATSGLYFTVIGNFKTALLVVSAILFLHETLTPLNGVGVVIGIAGFIAYSWVKFRTGDPNA</sequence>